<sequence>MAATLLLIPGLGNTGRLFQHQIATFSPLMTVMMADHTPDDSMEAIARRALADAPERFALAGLSMGGYIAMEILRQAPERVERLALLDTSARPDTEEAKRNRERLIGLAEAARWDEILAELWPKLVHPRREGDEGLKGEVGSQLRETGTAGYVRQQRAIMGRRDSRELLPGIEIPTLIVVGDGDAITPPEIAREMAEMIEWSSLIVIRGSGHLSALEEPEQVTSAMRLWLDRS</sequence>
<evidence type="ECO:0000313" key="2">
    <source>
        <dbReference type="EMBL" id="KAB0269562.1"/>
    </source>
</evidence>
<dbReference type="InterPro" id="IPR050471">
    <property type="entry name" value="AB_hydrolase"/>
</dbReference>
<proteinExistence type="predicted"/>
<dbReference type="Gene3D" id="3.40.50.1820">
    <property type="entry name" value="alpha/beta hydrolase"/>
    <property type="match status" value="1"/>
</dbReference>
<dbReference type="InterPro" id="IPR000073">
    <property type="entry name" value="AB_hydrolase_1"/>
</dbReference>
<organism evidence="2 3">
    <name type="scientific">Microvirga brassicacearum</name>
    <dbReference type="NCBI Taxonomy" id="2580413"/>
    <lineage>
        <taxon>Bacteria</taxon>
        <taxon>Pseudomonadati</taxon>
        <taxon>Pseudomonadota</taxon>
        <taxon>Alphaproteobacteria</taxon>
        <taxon>Hyphomicrobiales</taxon>
        <taxon>Methylobacteriaceae</taxon>
        <taxon>Microvirga</taxon>
    </lineage>
</organism>
<dbReference type="PRINTS" id="PR00111">
    <property type="entry name" value="ABHYDROLASE"/>
</dbReference>
<dbReference type="PANTHER" id="PTHR43433">
    <property type="entry name" value="HYDROLASE, ALPHA/BETA FOLD FAMILY PROTEIN"/>
    <property type="match status" value="1"/>
</dbReference>
<keyword evidence="2" id="KW-0378">Hydrolase</keyword>
<evidence type="ECO:0000259" key="1">
    <source>
        <dbReference type="Pfam" id="PF12697"/>
    </source>
</evidence>
<dbReference type="EMBL" id="VCMV01000002">
    <property type="protein sequence ID" value="KAB0269562.1"/>
    <property type="molecule type" value="Genomic_DNA"/>
</dbReference>
<gene>
    <name evidence="2" type="ORF">FEZ63_01285</name>
</gene>
<dbReference type="AlphaFoldDB" id="A0A5N3PIJ7"/>
<feature type="domain" description="AB hydrolase-1" evidence="1">
    <location>
        <begin position="36"/>
        <end position="222"/>
    </location>
</feature>
<accession>A0A5N3PIJ7</accession>
<comment type="caution">
    <text evidence="2">The sequence shown here is derived from an EMBL/GenBank/DDBJ whole genome shotgun (WGS) entry which is preliminary data.</text>
</comment>
<dbReference type="InterPro" id="IPR029058">
    <property type="entry name" value="AB_hydrolase_fold"/>
</dbReference>
<dbReference type="RefSeq" id="WP_150941827.1">
    <property type="nucleotide sequence ID" value="NZ_VCMV01000002.1"/>
</dbReference>
<dbReference type="Proteomes" id="UP000325684">
    <property type="component" value="Unassembled WGS sequence"/>
</dbReference>
<dbReference type="SUPFAM" id="SSF53474">
    <property type="entry name" value="alpha/beta-Hydrolases"/>
    <property type="match status" value="1"/>
</dbReference>
<dbReference type="Pfam" id="PF12697">
    <property type="entry name" value="Abhydrolase_6"/>
    <property type="match status" value="1"/>
</dbReference>
<dbReference type="PANTHER" id="PTHR43433:SF4">
    <property type="entry name" value="NON-HEME CHLOROPEROXIDASE-RELATED"/>
    <property type="match status" value="1"/>
</dbReference>
<dbReference type="OrthoDB" id="5491135at2"/>
<reference evidence="2 3" key="1">
    <citation type="journal article" date="2019" name="Microorganisms">
        <title>Genome Insights into the Novel Species Microvirga brassicacearum, a Rapeseed Endophyte with Biotechnological Potential.</title>
        <authorList>
            <person name="Jimenez-Gomez A."/>
            <person name="Saati-Santamaria Z."/>
            <person name="Igual J.M."/>
            <person name="Rivas R."/>
            <person name="Mateos P.F."/>
            <person name="Garcia-Fraile P."/>
        </authorList>
    </citation>
    <scope>NUCLEOTIDE SEQUENCE [LARGE SCALE GENOMIC DNA]</scope>
    <source>
        <strain evidence="2 3">CDVBN77</strain>
    </source>
</reference>
<evidence type="ECO:0000313" key="3">
    <source>
        <dbReference type="Proteomes" id="UP000325684"/>
    </source>
</evidence>
<name>A0A5N3PIJ7_9HYPH</name>
<dbReference type="GO" id="GO:0016787">
    <property type="term" value="F:hydrolase activity"/>
    <property type="evidence" value="ECO:0007669"/>
    <property type="project" value="UniProtKB-KW"/>
</dbReference>
<keyword evidence="3" id="KW-1185">Reference proteome</keyword>
<protein>
    <submittedName>
        <fullName evidence="2">Alpha/beta fold hydrolase</fullName>
    </submittedName>
</protein>